<evidence type="ECO:0000313" key="3">
    <source>
        <dbReference type="Proteomes" id="UP000041254"/>
    </source>
</evidence>
<dbReference type="EMBL" id="CDMY01000638">
    <property type="protein sequence ID" value="CEM27683.1"/>
    <property type="molecule type" value="Genomic_DNA"/>
</dbReference>
<feature type="transmembrane region" description="Helical" evidence="1">
    <location>
        <begin position="77"/>
        <end position="94"/>
    </location>
</feature>
<dbReference type="PhylomeDB" id="A0A0G4GES8"/>
<keyword evidence="3" id="KW-1185">Reference proteome</keyword>
<accession>A0A0G4GES8</accession>
<feature type="transmembrane region" description="Helical" evidence="1">
    <location>
        <begin position="232"/>
        <end position="248"/>
    </location>
</feature>
<dbReference type="Pfam" id="PF11677">
    <property type="entry name" value="DUF3273"/>
    <property type="match status" value="1"/>
</dbReference>
<dbReference type="AlphaFoldDB" id="A0A0G4GES8"/>
<dbReference type="VEuPathDB" id="CryptoDB:Vbra_22728"/>
<organism evidence="2 3">
    <name type="scientific">Vitrella brassicaformis (strain CCMP3155)</name>
    <dbReference type="NCBI Taxonomy" id="1169540"/>
    <lineage>
        <taxon>Eukaryota</taxon>
        <taxon>Sar</taxon>
        <taxon>Alveolata</taxon>
        <taxon>Colpodellida</taxon>
        <taxon>Vitrellaceae</taxon>
        <taxon>Vitrella</taxon>
    </lineage>
</organism>
<dbReference type="Proteomes" id="UP000041254">
    <property type="component" value="Unassembled WGS sequence"/>
</dbReference>
<keyword evidence="1" id="KW-1133">Transmembrane helix</keyword>
<feature type="transmembrane region" description="Helical" evidence="1">
    <location>
        <begin position="106"/>
        <end position="127"/>
    </location>
</feature>
<keyword evidence="1" id="KW-0812">Transmembrane</keyword>
<proteinExistence type="predicted"/>
<sequence length="304" mass="32989">MIAAIEVLSAHTLRIGAILELISVIFAHTLFVSGCLSPIYDVYAASMTGQPVDDYDAKMKAAVAAARKWSLPSLYGQVPWMTGALFILGFQVKLTADPWLSSRHRLFRLGIGVLQIGAFLDVTWNLVSLAEWVIAVNYVKASDATVTALIEGGFFWWPEMLFECFFSLQALLYGVAFMLLDVHHPEGGSTCLAWTLLVSWTLTGTTAFLRLLVPPSFAPLSVVVPLDTLQPFSLILSLTLTVVWSFLFEPAVNRGMDAEAGGADEYGGQSIPSHPVWQSAGVSYGPLNAAAAPPHAYEMGQAYK</sequence>
<feature type="transmembrane region" description="Helical" evidence="1">
    <location>
        <begin position="21"/>
        <end position="40"/>
    </location>
</feature>
<evidence type="ECO:0000313" key="2">
    <source>
        <dbReference type="EMBL" id="CEM27683.1"/>
    </source>
</evidence>
<keyword evidence="1" id="KW-0472">Membrane</keyword>
<evidence type="ECO:0000256" key="1">
    <source>
        <dbReference type="SAM" id="Phobius"/>
    </source>
</evidence>
<protein>
    <submittedName>
        <fullName evidence="2">Uncharacterized protein</fullName>
    </submittedName>
</protein>
<name>A0A0G4GES8_VITBC</name>
<dbReference type="InterPro" id="IPR021691">
    <property type="entry name" value="DUF3273"/>
</dbReference>
<reference evidence="2 3" key="1">
    <citation type="submission" date="2014-11" db="EMBL/GenBank/DDBJ databases">
        <authorList>
            <person name="Zhu J."/>
            <person name="Qi W."/>
            <person name="Song R."/>
        </authorList>
    </citation>
    <scope>NUCLEOTIDE SEQUENCE [LARGE SCALE GENOMIC DNA]</scope>
</reference>
<dbReference type="InParanoid" id="A0A0G4GES8"/>
<feature type="transmembrane region" description="Helical" evidence="1">
    <location>
        <begin position="160"/>
        <end position="180"/>
    </location>
</feature>
<gene>
    <name evidence="2" type="ORF">Vbra_22728</name>
</gene>
<feature type="transmembrane region" description="Helical" evidence="1">
    <location>
        <begin position="192"/>
        <end position="212"/>
    </location>
</feature>